<evidence type="ECO:0000259" key="3">
    <source>
        <dbReference type="Pfam" id="PF13778"/>
    </source>
</evidence>
<feature type="domain" description="DUF4174" evidence="3">
    <location>
        <begin position="39"/>
        <end position="140"/>
    </location>
</feature>
<accession>A0A1G5PXF8</accession>
<reference evidence="4 5" key="1">
    <citation type="submission" date="2016-10" db="EMBL/GenBank/DDBJ databases">
        <authorList>
            <person name="de Groot N.N."/>
        </authorList>
    </citation>
    <scope>NUCLEOTIDE SEQUENCE [LARGE SCALE GENOMIC DNA]</scope>
    <source>
        <strain evidence="4 5">U95</strain>
    </source>
</reference>
<evidence type="ECO:0000256" key="2">
    <source>
        <dbReference type="SAM" id="SignalP"/>
    </source>
</evidence>
<keyword evidence="5" id="KW-1185">Reference proteome</keyword>
<dbReference type="Proteomes" id="UP000198767">
    <property type="component" value="Unassembled WGS sequence"/>
</dbReference>
<evidence type="ECO:0000313" key="5">
    <source>
        <dbReference type="Proteomes" id="UP000198767"/>
    </source>
</evidence>
<sequence>MRPFLAIVLTLFLTSPIGAEEVTAGANEPLFMAGVESNLNDFLWKKRPILVFADTEADPRYQEQLALLRENEEALRARDVVVLFDSTPDAKSPWRTKLRPRGFQLVLIGKDGGVKLRKPFPWTVRELSRTIDKIPTRLREVEDRRDS</sequence>
<dbReference type="RefSeq" id="WP_090216507.1">
    <property type="nucleotide sequence ID" value="NZ_CANMPF010000001.1"/>
</dbReference>
<evidence type="ECO:0000313" key="4">
    <source>
        <dbReference type="EMBL" id="SCZ54335.1"/>
    </source>
</evidence>
<gene>
    <name evidence="4" type="ORF">SAMN04488118_102278</name>
</gene>
<feature type="signal peptide" evidence="2">
    <location>
        <begin position="1"/>
        <end position="19"/>
    </location>
</feature>
<dbReference type="OrthoDB" id="7362103at2"/>
<evidence type="ECO:0000256" key="1">
    <source>
        <dbReference type="ARBA" id="ARBA00022729"/>
    </source>
</evidence>
<dbReference type="Pfam" id="PF13778">
    <property type="entry name" value="DUF4174"/>
    <property type="match status" value="1"/>
</dbReference>
<keyword evidence="1 2" id="KW-0732">Signal</keyword>
<dbReference type="EMBL" id="FMWG01000002">
    <property type="protein sequence ID" value="SCZ54335.1"/>
    <property type="molecule type" value="Genomic_DNA"/>
</dbReference>
<dbReference type="STRING" id="1156985.SAMN04488118_102278"/>
<dbReference type="InterPro" id="IPR025232">
    <property type="entry name" value="DUF4174"/>
</dbReference>
<proteinExistence type="predicted"/>
<feature type="chain" id="PRO_5011443182" description="DUF4174 domain-containing protein" evidence="2">
    <location>
        <begin position="20"/>
        <end position="147"/>
    </location>
</feature>
<protein>
    <recommendedName>
        <fullName evidence="3">DUF4174 domain-containing protein</fullName>
    </recommendedName>
</protein>
<name>A0A1G5PXF8_9RHOB</name>
<organism evidence="4 5">
    <name type="scientific">Epibacterium ulvae</name>
    <dbReference type="NCBI Taxonomy" id="1156985"/>
    <lineage>
        <taxon>Bacteria</taxon>
        <taxon>Pseudomonadati</taxon>
        <taxon>Pseudomonadota</taxon>
        <taxon>Alphaproteobacteria</taxon>
        <taxon>Rhodobacterales</taxon>
        <taxon>Roseobacteraceae</taxon>
        <taxon>Epibacterium</taxon>
    </lineage>
</organism>
<dbReference type="AlphaFoldDB" id="A0A1G5PXF8"/>